<name>A0A238TCU0_9NEIS</name>
<dbReference type="InterPro" id="IPR010292">
    <property type="entry name" value="Uncharacterised_CreA"/>
</dbReference>
<proteinExistence type="predicted"/>
<organism evidence="2 3">
    <name type="scientific">Kingella negevensis</name>
    <dbReference type="NCBI Taxonomy" id="1522312"/>
    <lineage>
        <taxon>Bacteria</taxon>
        <taxon>Pseudomonadati</taxon>
        <taxon>Pseudomonadota</taxon>
        <taxon>Betaproteobacteria</taxon>
        <taxon>Neisseriales</taxon>
        <taxon>Neisseriaceae</taxon>
        <taxon>Kingella</taxon>
    </lineage>
</organism>
<dbReference type="PIRSF" id="PIRSF003174">
    <property type="entry name" value="CreA"/>
    <property type="match status" value="1"/>
</dbReference>
<dbReference type="PANTHER" id="PTHR37952">
    <property type="match status" value="1"/>
</dbReference>
<accession>A0A238TCU0</accession>
<dbReference type="Proteomes" id="UP000215450">
    <property type="component" value="Unassembled WGS sequence"/>
</dbReference>
<dbReference type="STRING" id="1522312.GCA_900177895_00875"/>
<sequence>MKQKMLWATLAAVLLAACGKETDKIGEASTVFNMLGKNDRIEVEAFDDPDVRGVSCFLSYAKKGGLKETVNLEEDASDASVSCVQSASMIEYNENVVAKPRQVFKRNASFAFKSLQIVRYYDVKRKAFAYLVYSDKIIQGSPKNSLSSVSCYGAPPVNPSAVMNQPNKQIHGGCVVEVAAK</sequence>
<protein>
    <recommendedName>
        <fullName evidence="4">CreA protein</fullName>
    </recommendedName>
</protein>
<dbReference type="AlphaFoldDB" id="A0A238TCU0"/>
<dbReference type="PROSITE" id="PS51257">
    <property type="entry name" value="PROKAR_LIPOPROTEIN"/>
    <property type="match status" value="1"/>
</dbReference>
<dbReference type="GO" id="GO:0005829">
    <property type="term" value="C:cytosol"/>
    <property type="evidence" value="ECO:0007669"/>
    <property type="project" value="TreeGrafter"/>
</dbReference>
<dbReference type="EMBL" id="FXUV01000019">
    <property type="protein sequence ID" value="SMQ12360.1"/>
    <property type="molecule type" value="Genomic_DNA"/>
</dbReference>
<dbReference type="EMBL" id="FXUV02000021">
    <property type="protein sequence ID" value="SNB67644.1"/>
    <property type="molecule type" value="Genomic_DNA"/>
</dbReference>
<dbReference type="OrthoDB" id="9788409at2"/>
<dbReference type="Pfam" id="PF05981">
    <property type="entry name" value="CreA"/>
    <property type="match status" value="1"/>
</dbReference>
<reference evidence="1" key="1">
    <citation type="submission" date="2017-05" db="EMBL/GenBank/DDBJ databases">
        <authorList>
            <person name="Song R."/>
            <person name="Chenine A.L."/>
            <person name="Ruprecht R.M."/>
        </authorList>
    </citation>
    <scope>NUCLEOTIDE SEQUENCE</scope>
    <source>
        <strain evidence="1">Kingella_eburonensis</strain>
    </source>
</reference>
<evidence type="ECO:0000313" key="3">
    <source>
        <dbReference type="Proteomes" id="UP000215450"/>
    </source>
</evidence>
<keyword evidence="3" id="KW-1185">Reference proteome</keyword>
<dbReference type="RefSeq" id="WP_095062582.1">
    <property type="nucleotide sequence ID" value="NZ_FXUV02000021.1"/>
</dbReference>
<evidence type="ECO:0008006" key="4">
    <source>
        <dbReference type="Google" id="ProtNLM"/>
    </source>
</evidence>
<evidence type="ECO:0000313" key="2">
    <source>
        <dbReference type="EMBL" id="SNB67644.1"/>
    </source>
</evidence>
<reference evidence="2 3" key="2">
    <citation type="submission" date="2017-06" db="EMBL/GenBank/DDBJ databases">
        <authorList>
            <person name="Kim H.J."/>
            <person name="Triplett B.A."/>
        </authorList>
    </citation>
    <scope>NUCLEOTIDE SEQUENCE [LARGE SCALE GENOMIC DNA]</scope>
    <source>
        <strain evidence="2">Kingella_eburonensis</strain>
    </source>
</reference>
<dbReference type="PANTHER" id="PTHR37952:SF2">
    <property type="entry name" value="PROTEIN CREA"/>
    <property type="match status" value="1"/>
</dbReference>
<evidence type="ECO:0000313" key="1">
    <source>
        <dbReference type="EMBL" id="SMQ12360.1"/>
    </source>
</evidence>
<gene>
    <name evidence="2" type="ORF">KEBURONENSIS_00243</name>
</gene>